<keyword evidence="2" id="KW-0677">Repeat</keyword>
<feature type="domain" description="Ricin B lectin" evidence="5">
    <location>
        <begin position="1080"/>
        <end position="1214"/>
    </location>
</feature>
<dbReference type="InterPro" id="IPR035992">
    <property type="entry name" value="Ricin_B-like_lectins"/>
</dbReference>
<evidence type="ECO:0000259" key="6">
    <source>
        <dbReference type="SMART" id="SM00560"/>
    </source>
</evidence>
<keyword evidence="3" id="KW-1015">Disulfide bond</keyword>
<dbReference type="InterPro" id="IPR056823">
    <property type="entry name" value="TEN-like_YD-shell"/>
</dbReference>
<dbReference type="Pfam" id="PF02210">
    <property type="entry name" value="Laminin_G_2"/>
    <property type="match status" value="1"/>
</dbReference>
<dbReference type="EMBL" id="BOMM01000096">
    <property type="protein sequence ID" value="GIE16707.1"/>
    <property type="molecule type" value="Genomic_DNA"/>
</dbReference>
<dbReference type="PANTHER" id="PTHR32305:SF15">
    <property type="entry name" value="PROTEIN RHSA-RELATED"/>
    <property type="match status" value="1"/>
</dbReference>
<protein>
    <recommendedName>
        <fullName evidence="9">RHS repeat-associated protein</fullName>
    </recommendedName>
</protein>
<evidence type="ECO:0000313" key="7">
    <source>
        <dbReference type="EMBL" id="GIE16707.1"/>
    </source>
</evidence>
<feature type="compositionally biased region" description="Low complexity" evidence="4">
    <location>
        <begin position="193"/>
        <end position="247"/>
    </location>
</feature>
<feature type="domain" description="Ricin B lectin" evidence="5">
    <location>
        <begin position="1501"/>
        <end position="1633"/>
    </location>
</feature>
<evidence type="ECO:0008006" key="9">
    <source>
        <dbReference type="Google" id="ProtNLM"/>
    </source>
</evidence>
<dbReference type="InterPro" id="IPR050708">
    <property type="entry name" value="T6SS_VgrG/RHS"/>
</dbReference>
<dbReference type="Pfam" id="PF05593">
    <property type="entry name" value="RHS_repeat"/>
    <property type="match status" value="5"/>
</dbReference>
<dbReference type="PANTHER" id="PTHR32305">
    <property type="match status" value="1"/>
</dbReference>
<dbReference type="Pfam" id="PF20148">
    <property type="entry name" value="DUF6531"/>
    <property type="match status" value="1"/>
</dbReference>
<dbReference type="Pfam" id="PF25023">
    <property type="entry name" value="TEN_YD-shell"/>
    <property type="match status" value="1"/>
</dbReference>
<feature type="region of interest" description="Disordered" evidence="4">
    <location>
        <begin position="186"/>
        <end position="249"/>
    </location>
</feature>
<dbReference type="InterPro" id="IPR031325">
    <property type="entry name" value="RHS_repeat"/>
</dbReference>
<dbReference type="InterPro" id="IPR006530">
    <property type="entry name" value="YD"/>
</dbReference>
<dbReference type="SMART" id="SM00560">
    <property type="entry name" value="LamGL"/>
    <property type="match status" value="1"/>
</dbReference>
<evidence type="ECO:0000313" key="8">
    <source>
        <dbReference type="Proteomes" id="UP000598174"/>
    </source>
</evidence>
<feature type="compositionally biased region" description="Gly residues" evidence="4">
    <location>
        <begin position="76"/>
        <end position="86"/>
    </location>
</feature>
<feature type="region of interest" description="Disordered" evidence="4">
    <location>
        <begin position="52"/>
        <end position="146"/>
    </location>
</feature>
<dbReference type="SUPFAM" id="SSF50370">
    <property type="entry name" value="Ricin B-like lectins"/>
    <property type="match status" value="2"/>
</dbReference>
<organism evidence="7 8">
    <name type="scientific">Paractinoplanes ferrugineus</name>
    <dbReference type="NCBI Taxonomy" id="113564"/>
    <lineage>
        <taxon>Bacteria</taxon>
        <taxon>Bacillati</taxon>
        <taxon>Actinomycetota</taxon>
        <taxon>Actinomycetes</taxon>
        <taxon>Micromonosporales</taxon>
        <taxon>Micromonosporaceae</taxon>
        <taxon>Paractinoplanes</taxon>
    </lineage>
</organism>
<keyword evidence="8" id="KW-1185">Reference proteome</keyword>
<comment type="caution">
    <text evidence="7">The sequence shown here is derived from an EMBL/GenBank/DDBJ whole genome shotgun (WGS) entry which is preliminary data.</text>
</comment>
<sequence length="3163" mass="333833">MLRRFAVLTALALALSSGIPPGVVPEDGGWPLSGLLSVLRQTPVLAAVAGLPEQETGGDPADAEHYVPTSATRSEGGAGQAPGRGKGVADPALPAQPQAEAYTTPPKPGDESSFDPAQSERLPKRSAATYDEFENEDGSITRQMHGSRVNYRAADGTYQPIDPTLTARGDRLAAGANSIEVTLGAHGADRTDPSSSASSSASPSAAPSAAPGAAPSAAPSPAPGASSSAAPGASSSASPSAGPSGAGLRVRSADDALASVTTASGQTMAYDLAGAAPVPAVVNGDTATYPEILPATDLELRSLNDGLKETIVLKSPAAGNEWLFPLKLDGLTATQQADGSINLVTEAGTVAIRIPHGYMQDSKVDPRSGTAAESADVDYELVTVDGAPALRVTADPAWLADPARQYPVRVDPTAETQLSGSDDAFTDNSSTTSDQRGDNLPVGTWNGTVISRSFIHFNNFNSSGLTNTQIRSARLFAFHTFSHDCVTHKPVYVRRITSSWSAATLGNNGSLGAGPSLSAPIATWTIGDNHPACDNSGAVRSIGAYRSVSLPVATFNGWSNGTMPNFGLALTAAEDDPEAFKRFTSGGYGGGGLGPYLELTYDDNVDPQVDDQYPAYGAAAQTLTPELIADAHDPDNWPKSLTYKFTLYSKDSKTEIANSGWIAKKSWTVPAGKMVWGESYYWAATVSDGPADNGAYLSKNLLVTPVPQPSITAGLSQNPGQGFDPVIGNYTTTVRDVMVSTIGPPLEITRSYNSIDPRTDHALGAGWSSVLDAKAVEKSGPTGVNTVVVTYPNGRELAFGRNSDDTFVSPAGMSAAFTKLDTGYRLREKDGTTYVFAEPIADGRYGISSITDVAGRAQTFWYDDGVVSTIQSASDRILDVSWTSSTPKRVDHVSTDASVAGDRNTVNTWWYDYSAAGALEHVCPPAGGGECRDYEYDATNSPYPTTVVNARPYSYWRLTETGDDKARSSMLENGGVDNGTYSGVTLGRPGPLAGSTATAAGFDGTSSQVQLPARLTTDATNQAVSMWFKTGGGEGVLYGQTLEVPGATTATTRNIYNPTLYVGANGKLMGGFPKAPKLGSSLGTLLAVGQGQCITVPNNSATNGVVLVLSNCTGGASQVFTWTAGRQIQVTTGGVVKCLDTQDQGGSNGDDLIINACNSTYATQKWDVQADGQLINDYSGLCMASVGNGTQTGAAMQIWTCGKLSSLAQRFAFSAHSPMESAASVADGNWHHVVLSASGNKQEMYVDDKPVITQTGVTVQDVSPNSSYIGKGFLGGGWPNQSHAGDATNLGYRRYFTGSVAEVALFDSAVDGQVVNALLGARGPVKQMTRIVRGNGGSAATVTYDGVTGRVSEMTDGNGTLWKPQAPVLGGTTKVYESAVLGGAPTDYWRMAESTGGQDAVNQVNGGTATYDTVGLGSLDGPFGAAGKAGSFNGTSSYLSLPAGIAKPGNSSVSMWFNTSTTRKVLLGTRYDATASATRYETPALWISADGKLRALSPSTTPTGPLNSGIAGKCIDIESSSTADGTRIQSYTCNGTPAQTWSLVPLSTSNTEFTIQGFGKCITPNGGFTDNYTELTLWPCNGTATQVWKASNGRILNQKSNRCLDLPGQSKVDGTNLQLYDCNTTPSQAWMPSLTSKGAVNDGKWHHAVLTDDGLNQNLYVDGVKTQGAAASAVENQRRPLTPDPAAIYTAGAGYIDGGTGNFYGLDSAATSYHNGGLAELAFFDSTTDANQASYQFKARDAATSAPSGEIQYSILGPDNTKTTTINDLVYGRKVADVDALNNATRYGYSGKGNLRTVTDANGNLTINEHDARGNVVAATTCQDRSENKCSTSYSTYYLNASDASDVRNDRLVELRGPGSTSVTDNTYLTRYTYDEFGNRTSEIDAIGRKTVILYTDGSGVGGYPGVEAVPAGLPWKVIKPDGGVQTIRYTRAGDVAETTDPAGSVTRYEYDNLGRTTKELEILPDPARPGQTMLGATTDYEHDRSDRVTKVTDTPATNLVTGAVHTPVTTLAYDLDGQLVDETVTDATGGDASRTTHYDYDWWGRRIAETDELGNWTYFDYDAFGRVSKQTHADLSAVTTTYDAVGNELETIVDNFDGDGDRTMRSLAYDPGGRLAAETDAMGWRTEYTYTDNNLVATVTRTNGTDRFELESNTYDSAGNRIVQLSNNKLTRTTFTYDAVGRGLTATAEVTDPDGGPTTNRTTRYDYSAEDDVVSTRLTTGSTDVSRSDTTYDRMGRVQQQTTYLAGGLTPTVRWPMDQTSGTTTADTAGNNTGTAAGAVAWSSQRGGAASFTGAAGSSIVGQTAVDTLRPYTLSLWAKLAAKGADRHVASMNGDLGAAALDVFYDKTADSWKLTMAGRGPDGATNSLTSTTTGGSATLDWQHLAVTVTPATGSGGTSTAQLYVDGVVKASISTTAQLNNKATDLRIGAGPTSSGEFTGLVDDVQTYQQALSPAEIGQLQAGTAPAGDARVSRTGYTLTSDGSVTVMTDPKGGRTEFGNDEVGRPVLTTQPTVSTVVGDAAPILAHPVTRIGYNTFGEATEQQDANGNITVNFYDGAGQLVKTESPGYTLPGTTTRIKSTKTVEYNEVGQVTASTDALGAETTYEYDPLGRTVKVTAPDDGVTEYEYTRNGDLYSHTDPTGAKVQSTYDYLGRTVESTSTVRQDSAAYKTTYQYGASPWPTRVTSPGNVVTTAKYNSVGEVTKLSDALGNTTTTAYDGAGRPIRTTAADNTYTTVTFDLGGRQTATADYSAAGTELRRRSQEYDATGNPVAVTDARGTRKTYNYDVLGRRTDQHEPTSSAHAIDTSFGYDLAGHQTRFTDGRQNNFITTYNEWGLPATQVEPATTSTPNAADRTFTMTYDKAGRMTRLDSPGGVRVTSEYDVMGRLKKSSGTGAQVATADRVFAYDKVGRMTSFTGSAGTNTIAYDDRGLVTAVSGVSGASSYQYDPDGRLTRRTDGAGTTAYQYDPAGRPARVQNTAAGVDLTYGYNSLNQVQTIAYGGSSRTFGYNDLHQLVSDELKTSGGASVGKIAYEWNRNDSVTKKTTTGFSGAAVNTYTYDLADRLGQRRDPGGLRLRRLRQPAAGRPQDLHLRPTQPTRRRLGRNHLPVHRPGHPGLDHHRRPADHHPDRRVQPGGVPGDQRQLHLRRPRPGHPERPDLHRPWQ</sequence>
<dbReference type="PROSITE" id="PS50231">
    <property type="entry name" value="RICIN_B_LECTIN"/>
    <property type="match status" value="2"/>
</dbReference>
<keyword evidence="1" id="KW-0732">Signal</keyword>
<feature type="domain" description="LamG-like jellyroll fold" evidence="6">
    <location>
        <begin position="2311"/>
        <end position="2455"/>
    </location>
</feature>
<dbReference type="Pfam" id="PF00652">
    <property type="entry name" value="Ricin_B_lectin"/>
    <property type="match status" value="2"/>
</dbReference>
<evidence type="ECO:0000256" key="4">
    <source>
        <dbReference type="SAM" id="MobiDB-lite"/>
    </source>
</evidence>
<accession>A0A919JBA8</accession>
<dbReference type="Gene3D" id="2.60.120.200">
    <property type="match status" value="2"/>
</dbReference>
<proteinExistence type="predicted"/>
<feature type="region of interest" description="Disordered" evidence="4">
    <location>
        <begin position="2246"/>
        <end position="2272"/>
    </location>
</feature>
<dbReference type="Proteomes" id="UP000598174">
    <property type="component" value="Unassembled WGS sequence"/>
</dbReference>
<name>A0A919JBA8_9ACTN</name>
<dbReference type="NCBIfam" id="TIGR01643">
    <property type="entry name" value="YD_repeat_2x"/>
    <property type="match status" value="7"/>
</dbReference>
<dbReference type="CDD" id="cd23451">
    <property type="entry name" value="beta-trefoil_Ricin_laminarinase"/>
    <property type="match status" value="1"/>
</dbReference>
<feature type="region of interest" description="Disordered" evidence="4">
    <location>
        <begin position="3064"/>
        <end position="3163"/>
    </location>
</feature>
<dbReference type="Pfam" id="PF13385">
    <property type="entry name" value="Laminin_G_3"/>
    <property type="match status" value="1"/>
</dbReference>
<dbReference type="InterPro" id="IPR006558">
    <property type="entry name" value="LamG-like"/>
</dbReference>
<evidence type="ECO:0000259" key="5">
    <source>
        <dbReference type="SMART" id="SM00458"/>
    </source>
</evidence>
<dbReference type="SUPFAM" id="SSF49899">
    <property type="entry name" value="Concanavalin A-like lectins/glucanases"/>
    <property type="match status" value="3"/>
</dbReference>
<evidence type="ECO:0000256" key="3">
    <source>
        <dbReference type="ARBA" id="ARBA00023157"/>
    </source>
</evidence>
<evidence type="ECO:0000256" key="2">
    <source>
        <dbReference type="ARBA" id="ARBA00022737"/>
    </source>
</evidence>
<dbReference type="SMART" id="SM00458">
    <property type="entry name" value="RICIN"/>
    <property type="match status" value="2"/>
</dbReference>
<dbReference type="InterPro" id="IPR000772">
    <property type="entry name" value="Ricin_B_lectin"/>
</dbReference>
<dbReference type="CDD" id="cd23418">
    <property type="entry name" value="beta-trefoil_Ricin_XLN-like"/>
    <property type="match status" value="1"/>
</dbReference>
<gene>
    <name evidence="7" type="ORF">Afe05nite_85470</name>
</gene>
<dbReference type="Gene3D" id="2.180.10.10">
    <property type="entry name" value="RHS repeat-associated core"/>
    <property type="match status" value="3"/>
</dbReference>
<dbReference type="InterPro" id="IPR001791">
    <property type="entry name" value="Laminin_G"/>
</dbReference>
<feature type="compositionally biased region" description="Low complexity" evidence="4">
    <location>
        <begin position="2263"/>
        <end position="2272"/>
    </location>
</feature>
<feature type="region of interest" description="Disordered" evidence="4">
    <location>
        <begin position="415"/>
        <end position="440"/>
    </location>
</feature>
<reference evidence="7" key="1">
    <citation type="submission" date="2021-01" db="EMBL/GenBank/DDBJ databases">
        <title>Whole genome shotgun sequence of Actinoplanes ferrugineus NBRC 15555.</title>
        <authorList>
            <person name="Komaki H."/>
            <person name="Tamura T."/>
        </authorList>
    </citation>
    <scope>NUCLEOTIDE SEQUENCE</scope>
    <source>
        <strain evidence="7">NBRC 15555</strain>
    </source>
</reference>
<dbReference type="Gene3D" id="2.80.10.50">
    <property type="match status" value="2"/>
</dbReference>
<feature type="compositionally biased region" description="Polar residues" evidence="4">
    <location>
        <begin position="415"/>
        <end position="434"/>
    </location>
</feature>
<dbReference type="InterPro" id="IPR013320">
    <property type="entry name" value="ConA-like_dom_sf"/>
</dbReference>
<feature type="compositionally biased region" description="Basic and acidic residues" evidence="4">
    <location>
        <begin position="3151"/>
        <end position="3163"/>
    </location>
</feature>
<feature type="compositionally biased region" description="Basic residues" evidence="4">
    <location>
        <begin position="3097"/>
        <end position="3123"/>
    </location>
</feature>
<evidence type="ECO:0000256" key="1">
    <source>
        <dbReference type="ARBA" id="ARBA00022729"/>
    </source>
</evidence>
<dbReference type="InterPro" id="IPR045351">
    <property type="entry name" value="DUF6531"/>
</dbReference>